<dbReference type="RefSeq" id="WP_190575730.1">
    <property type="nucleotide sequence ID" value="NZ_CAWPQU010000012.1"/>
</dbReference>
<organism evidence="1 2">
    <name type="scientific">Phormidium tenue FACHB-1050</name>
    <dbReference type="NCBI Taxonomy" id="2692857"/>
    <lineage>
        <taxon>Bacteria</taxon>
        <taxon>Bacillati</taxon>
        <taxon>Cyanobacteriota</taxon>
        <taxon>Cyanophyceae</taxon>
        <taxon>Oscillatoriophycideae</taxon>
        <taxon>Oscillatoriales</taxon>
        <taxon>Oscillatoriaceae</taxon>
        <taxon>Phormidium</taxon>
    </lineage>
</organism>
<comment type="caution">
    <text evidence="1">The sequence shown here is derived from an EMBL/GenBank/DDBJ whole genome shotgun (WGS) entry which is preliminary data.</text>
</comment>
<dbReference type="EMBL" id="JACJQY010000002">
    <property type="protein sequence ID" value="MBD2315534.1"/>
    <property type="molecule type" value="Genomic_DNA"/>
</dbReference>
<reference evidence="1 2" key="1">
    <citation type="journal article" date="2020" name="ISME J.">
        <title>Comparative genomics reveals insights into cyanobacterial evolution and habitat adaptation.</title>
        <authorList>
            <person name="Chen M.Y."/>
            <person name="Teng W.K."/>
            <person name="Zhao L."/>
            <person name="Hu C.X."/>
            <person name="Zhou Y.K."/>
            <person name="Han B.P."/>
            <person name="Song L.R."/>
            <person name="Shu W.S."/>
        </authorList>
    </citation>
    <scope>NUCLEOTIDE SEQUENCE [LARGE SCALE GENOMIC DNA]</scope>
    <source>
        <strain evidence="1 2">FACHB-1050</strain>
    </source>
</reference>
<name>A0ABR8C4G2_9CYAN</name>
<proteinExistence type="predicted"/>
<keyword evidence="2" id="KW-1185">Reference proteome</keyword>
<dbReference type="Proteomes" id="UP000618445">
    <property type="component" value="Unassembled WGS sequence"/>
</dbReference>
<gene>
    <name evidence="1" type="ORF">H6G05_01555</name>
</gene>
<accession>A0ABR8C4G2</accession>
<sequence length="58" mass="6758">MANHSDEAKERAELAKFAAQVLQEPLQLRLLSERVHELLSNDLRQQKERAGRNYEGRL</sequence>
<protein>
    <submittedName>
        <fullName evidence="1">Uncharacterized protein</fullName>
    </submittedName>
</protein>
<evidence type="ECO:0000313" key="2">
    <source>
        <dbReference type="Proteomes" id="UP000618445"/>
    </source>
</evidence>
<evidence type="ECO:0000313" key="1">
    <source>
        <dbReference type="EMBL" id="MBD2315534.1"/>
    </source>
</evidence>